<proteinExistence type="predicted"/>
<dbReference type="RefSeq" id="WP_166149548.1">
    <property type="nucleotide sequence ID" value="NZ_JAAOIW010000004.1"/>
</dbReference>
<dbReference type="Proteomes" id="UP001165962">
    <property type="component" value="Unassembled WGS sequence"/>
</dbReference>
<organism evidence="1 2">
    <name type="scientific">Paenibacillus agricola</name>
    <dbReference type="NCBI Taxonomy" id="2716264"/>
    <lineage>
        <taxon>Bacteria</taxon>
        <taxon>Bacillati</taxon>
        <taxon>Bacillota</taxon>
        <taxon>Bacilli</taxon>
        <taxon>Bacillales</taxon>
        <taxon>Paenibacillaceae</taxon>
        <taxon>Paenibacillus</taxon>
    </lineage>
</organism>
<sequence length="54" mass="6364">MEAIKIMISASEAMEKGIWEDIIILFGRDNDEEIWPNEEFILTEEQAIKLRLIK</sequence>
<keyword evidence="2" id="KW-1185">Reference proteome</keyword>
<reference evidence="1" key="1">
    <citation type="submission" date="2020-03" db="EMBL/GenBank/DDBJ databases">
        <title>Draft sequencing of Paenibacilllus sp. S3N08.</title>
        <authorList>
            <person name="Kim D.-U."/>
        </authorList>
    </citation>
    <scope>NUCLEOTIDE SEQUENCE</scope>
    <source>
        <strain evidence="1">S3N08</strain>
    </source>
</reference>
<evidence type="ECO:0000313" key="2">
    <source>
        <dbReference type="Proteomes" id="UP001165962"/>
    </source>
</evidence>
<comment type="caution">
    <text evidence="1">The sequence shown here is derived from an EMBL/GenBank/DDBJ whole genome shotgun (WGS) entry which is preliminary data.</text>
</comment>
<dbReference type="EMBL" id="JAAOIW010000004">
    <property type="protein sequence ID" value="NHN30500.1"/>
    <property type="molecule type" value="Genomic_DNA"/>
</dbReference>
<gene>
    <name evidence="1" type="ORF">G9U52_11720</name>
</gene>
<name>A0ABX0J2G2_9BACL</name>
<evidence type="ECO:0000313" key="1">
    <source>
        <dbReference type="EMBL" id="NHN30500.1"/>
    </source>
</evidence>
<protein>
    <submittedName>
        <fullName evidence="1">Uncharacterized protein</fullName>
    </submittedName>
</protein>
<accession>A0ABX0J2G2</accession>